<dbReference type="Proteomes" id="UP001651880">
    <property type="component" value="Unassembled WGS sequence"/>
</dbReference>
<dbReference type="SUPFAM" id="SSF89623">
    <property type="entry name" value="Ribose/Galactose isomerase RpiB/AlsB"/>
    <property type="match status" value="1"/>
</dbReference>
<dbReference type="InterPro" id="IPR036569">
    <property type="entry name" value="RpiB_LacA_LacB_sf"/>
</dbReference>
<dbReference type="NCBIfam" id="NF004051">
    <property type="entry name" value="PRK05571.1"/>
    <property type="match status" value="1"/>
</dbReference>
<comment type="caution">
    <text evidence="3">The sequence shown here is derived from an EMBL/GenBank/DDBJ whole genome shotgun (WGS) entry which is preliminary data.</text>
</comment>
<dbReference type="PIRSF" id="PIRSF005384">
    <property type="entry name" value="RpiB_LacA_B"/>
    <property type="match status" value="1"/>
</dbReference>
<evidence type="ECO:0000313" key="4">
    <source>
        <dbReference type="Proteomes" id="UP001651880"/>
    </source>
</evidence>
<dbReference type="InterPro" id="IPR003500">
    <property type="entry name" value="RpiB_LacA_LacB"/>
</dbReference>
<dbReference type="NCBIfam" id="TIGR00689">
    <property type="entry name" value="rpiB_lacA_lacB"/>
    <property type="match status" value="1"/>
</dbReference>
<protein>
    <submittedName>
        <fullName evidence="3">Ribose 5-phosphate isomerase B</fullName>
        <ecNumber evidence="3">5.3.1.6</ecNumber>
    </submittedName>
</protein>
<dbReference type="NCBIfam" id="TIGR01120">
    <property type="entry name" value="rpiB"/>
    <property type="match status" value="1"/>
</dbReference>
<evidence type="ECO:0000256" key="1">
    <source>
        <dbReference type="ARBA" id="ARBA00008754"/>
    </source>
</evidence>
<keyword evidence="2 3" id="KW-0413">Isomerase</keyword>
<dbReference type="RefSeq" id="WP_255226036.1">
    <property type="nucleotide sequence ID" value="NZ_JAJEKE010000002.1"/>
</dbReference>
<gene>
    <name evidence="3" type="primary">rpiB</name>
    <name evidence="3" type="ORF">LJD61_02985</name>
</gene>
<accession>A0ABT1NCZ8</accession>
<proteinExistence type="inferred from homology"/>
<reference evidence="3 4" key="1">
    <citation type="submission" date="2021-10" db="EMBL/GenBank/DDBJ databases">
        <title>Lutispora strain m25 sp. nov., a thermophilic, non-spore-forming bacterium isolated from a lab-scale methanogenic bioreactor digesting anaerobic sludge.</title>
        <authorList>
            <person name="El Houari A."/>
            <person name="Mcdonald J."/>
        </authorList>
    </citation>
    <scope>NUCLEOTIDE SEQUENCE [LARGE SCALE GENOMIC DNA]</scope>
    <source>
        <strain evidence="4">m25</strain>
    </source>
</reference>
<dbReference type="EC" id="5.3.1.6" evidence="3"/>
<name>A0ABT1NCZ8_9FIRM</name>
<dbReference type="EMBL" id="JAJEKE010000002">
    <property type="protein sequence ID" value="MCQ1528514.1"/>
    <property type="molecule type" value="Genomic_DNA"/>
</dbReference>
<dbReference type="InterPro" id="IPR004785">
    <property type="entry name" value="RpiB"/>
</dbReference>
<dbReference type="PANTHER" id="PTHR43732">
    <property type="entry name" value="RIBOSE 5-PHOSPHATE ISOMERASE-RELATED"/>
    <property type="match status" value="1"/>
</dbReference>
<evidence type="ECO:0000313" key="3">
    <source>
        <dbReference type="EMBL" id="MCQ1528514.1"/>
    </source>
</evidence>
<dbReference type="GO" id="GO:0004751">
    <property type="term" value="F:ribose-5-phosphate isomerase activity"/>
    <property type="evidence" value="ECO:0007669"/>
    <property type="project" value="UniProtKB-EC"/>
</dbReference>
<evidence type="ECO:0000256" key="2">
    <source>
        <dbReference type="ARBA" id="ARBA00023235"/>
    </source>
</evidence>
<dbReference type="Gene3D" id="3.40.1400.10">
    <property type="entry name" value="Sugar-phosphate isomerase, RpiB/LacA/LacB"/>
    <property type="match status" value="1"/>
</dbReference>
<keyword evidence="4" id="KW-1185">Reference proteome</keyword>
<dbReference type="PANTHER" id="PTHR43732:SF1">
    <property type="entry name" value="RIBOSE 5-PHOSPHATE ISOMERASE"/>
    <property type="match status" value="1"/>
</dbReference>
<comment type="similarity">
    <text evidence="1">Belongs to the LacAB/RpiB family.</text>
</comment>
<dbReference type="InterPro" id="IPR051812">
    <property type="entry name" value="SPI_LacAB/RpiB"/>
</dbReference>
<dbReference type="Pfam" id="PF02502">
    <property type="entry name" value="LacAB_rpiB"/>
    <property type="match status" value="1"/>
</dbReference>
<sequence>MKVVIASDHGGFRLKQEIMKQLESKSIEYEDYGAYSEESVDYPDYGHKVGEAVASGKFDRGIVICGTGIGISIAANKVPGVRAALCGDCFSAKASREHNNANVLALGERVIGVELAKMIVDIWLETEFAGGRHERRVNKISDIEEKYRQMGK</sequence>
<organism evidence="3 4">
    <name type="scientific">Lutispora saccharofermentans</name>
    <dbReference type="NCBI Taxonomy" id="3024236"/>
    <lineage>
        <taxon>Bacteria</taxon>
        <taxon>Bacillati</taxon>
        <taxon>Bacillota</taxon>
        <taxon>Clostridia</taxon>
        <taxon>Lutisporales</taxon>
        <taxon>Lutisporaceae</taxon>
        <taxon>Lutispora</taxon>
    </lineage>
</organism>